<dbReference type="PROSITE" id="PS51257">
    <property type="entry name" value="PROKAR_LIPOPROTEIN"/>
    <property type="match status" value="1"/>
</dbReference>
<dbReference type="GO" id="GO:0004866">
    <property type="term" value="F:endopeptidase inhibitor activity"/>
    <property type="evidence" value="ECO:0007669"/>
    <property type="project" value="InterPro"/>
</dbReference>
<feature type="region of interest" description="Disordered" evidence="8">
    <location>
        <begin position="42"/>
        <end position="115"/>
    </location>
</feature>
<name>A0A2G1QSW1_9HYPH</name>
<dbReference type="PIRSF" id="PIRSF034005">
    <property type="entry name" value="OM_lipoprot_Omp19_bac"/>
    <property type="match status" value="1"/>
</dbReference>
<protein>
    <recommendedName>
        <fullName evidence="9">Alkaline proteinase inhibitor/ Outer membrane lipoprotein Omp19 domain-containing protein</fullName>
    </recommendedName>
</protein>
<keyword evidence="6" id="KW-0998">Cell outer membrane</keyword>
<comment type="subcellular location">
    <subcellularLocation>
        <location evidence="1">Cell outer membrane</location>
        <topology evidence="1">Lipid-anchor</topology>
    </subcellularLocation>
</comment>
<dbReference type="GO" id="GO:0009279">
    <property type="term" value="C:cell outer membrane"/>
    <property type="evidence" value="ECO:0007669"/>
    <property type="project" value="UniProtKB-SubCell"/>
</dbReference>
<gene>
    <name evidence="10" type="ORF">CSC94_00635</name>
</gene>
<dbReference type="OrthoDB" id="7677911at2"/>
<comment type="similarity">
    <text evidence="2">Belongs to the rhizobiaceae omp19 lipoprotein family.</text>
</comment>
<dbReference type="Proteomes" id="UP000221168">
    <property type="component" value="Unassembled WGS sequence"/>
</dbReference>
<evidence type="ECO:0000256" key="8">
    <source>
        <dbReference type="SAM" id="MobiDB-lite"/>
    </source>
</evidence>
<comment type="caution">
    <text evidence="10">The sequence shown here is derived from an EMBL/GenBank/DDBJ whole genome shotgun (WGS) entry which is preliminary data.</text>
</comment>
<keyword evidence="7" id="KW-0449">Lipoprotein</keyword>
<reference evidence="10 11" key="1">
    <citation type="submission" date="2017-10" db="EMBL/GenBank/DDBJ databases">
        <title>Sedimentibacterium mangrovi gen. nov., sp. nov., a novel member of family Phyllobacteriacea isolated from mangrove sediment.</title>
        <authorList>
            <person name="Liao H."/>
            <person name="Tian Y."/>
        </authorList>
    </citation>
    <scope>NUCLEOTIDE SEQUENCE [LARGE SCALE GENOMIC DNA]</scope>
    <source>
        <strain evidence="10 11">X9-2-2</strain>
    </source>
</reference>
<accession>A0A2G1QSW1</accession>
<dbReference type="EMBL" id="PDVP01000001">
    <property type="protein sequence ID" value="PHP68550.1"/>
    <property type="molecule type" value="Genomic_DNA"/>
</dbReference>
<keyword evidence="3" id="KW-0732">Signal</keyword>
<evidence type="ECO:0000256" key="7">
    <source>
        <dbReference type="ARBA" id="ARBA00023288"/>
    </source>
</evidence>
<keyword evidence="4" id="KW-0472">Membrane</keyword>
<keyword evidence="5" id="KW-0564">Palmitate</keyword>
<evidence type="ECO:0000256" key="6">
    <source>
        <dbReference type="ARBA" id="ARBA00023237"/>
    </source>
</evidence>
<dbReference type="AlphaFoldDB" id="A0A2G1QSW1"/>
<evidence type="ECO:0000256" key="3">
    <source>
        <dbReference type="ARBA" id="ARBA00022729"/>
    </source>
</evidence>
<evidence type="ECO:0000256" key="4">
    <source>
        <dbReference type="ARBA" id="ARBA00023136"/>
    </source>
</evidence>
<dbReference type="Pfam" id="PF02974">
    <property type="entry name" value="Inh"/>
    <property type="match status" value="1"/>
</dbReference>
<proteinExistence type="inferred from homology"/>
<evidence type="ECO:0000313" key="11">
    <source>
        <dbReference type="Proteomes" id="UP000221168"/>
    </source>
</evidence>
<evidence type="ECO:0000256" key="1">
    <source>
        <dbReference type="ARBA" id="ARBA00004459"/>
    </source>
</evidence>
<feature type="compositionally biased region" description="Pro residues" evidence="8">
    <location>
        <begin position="62"/>
        <end position="73"/>
    </location>
</feature>
<dbReference type="Gene3D" id="2.40.128.10">
    <property type="match status" value="1"/>
</dbReference>
<evidence type="ECO:0000256" key="5">
    <source>
        <dbReference type="ARBA" id="ARBA00023139"/>
    </source>
</evidence>
<dbReference type="InterPro" id="IPR010571">
    <property type="entry name" value="OM_lipoprot_Omp19_bac"/>
</dbReference>
<evidence type="ECO:0000256" key="2">
    <source>
        <dbReference type="ARBA" id="ARBA00007138"/>
    </source>
</evidence>
<evidence type="ECO:0000313" key="10">
    <source>
        <dbReference type="EMBL" id="PHP68550.1"/>
    </source>
</evidence>
<feature type="domain" description="Alkaline proteinase inhibitor/ Outer membrane lipoprotein Omp19" evidence="9">
    <location>
        <begin position="108"/>
        <end position="196"/>
    </location>
</feature>
<dbReference type="InterPro" id="IPR016085">
    <property type="entry name" value="Protease_inh_B-barrel_dom"/>
</dbReference>
<keyword evidence="11" id="KW-1185">Reference proteome</keyword>
<dbReference type="InterPro" id="IPR021140">
    <property type="entry name" value="Inh/Omp19"/>
</dbReference>
<organism evidence="10 11">
    <name type="scientific">Zhengella mangrovi</name>
    <dbReference type="NCBI Taxonomy" id="1982044"/>
    <lineage>
        <taxon>Bacteria</taxon>
        <taxon>Pseudomonadati</taxon>
        <taxon>Pseudomonadota</taxon>
        <taxon>Alphaproteobacteria</taxon>
        <taxon>Hyphomicrobiales</taxon>
        <taxon>Notoacmeibacteraceae</taxon>
        <taxon>Zhengella</taxon>
    </lineage>
</organism>
<dbReference type="SUPFAM" id="SSF50882">
    <property type="entry name" value="beta-Barrel protease inhibitors"/>
    <property type="match status" value="1"/>
</dbReference>
<evidence type="ECO:0000259" key="9">
    <source>
        <dbReference type="Pfam" id="PF02974"/>
    </source>
</evidence>
<sequence>MPWRNRDGREGLTMGMKHWALAAACVSALGLTACQSERMGRLNTQPAPLTPAPVAPVEQEQLPPPSQPDPQPSGFPAAPGEEVSDQPEVASTDPTAPLTPPPGSAPVTKNSLVGSWKTRSGGSTCQMFLTLTKYGNGSRGGTRGCAGDMANVRGWDVKGAQVVLYNENGDTVARLYKSGNEKLDGTTSSGQSVSIFR</sequence>